<dbReference type="InterPro" id="IPR014118">
    <property type="entry name" value="T4SS_TraV"/>
</dbReference>
<dbReference type="AlphaFoldDB" id="A0A953M3L5"/>
<keyword evidence="2" id="KW-0449">Lipoprotein</keyword>
<dbReference type="EMBL" id="JAIOIV010000148">
    <property type="protein sequence ID" value="MBZ0158340.1"/>
    <property type="molecule type" value="Genomic_DNA"/>
</dbReference>
<protein>
    <submittedName>
        <fullName evidence="2">TraV family lipoprotein</fullName>
    </submittedName>
</protein>
<comment type="caution">
    <text evidence="2">The sequence shown here is derived from an EMBL/GenBank/DDBJ whole genome shotgun (WGS) entry which is preliminary data.</text>
</comment>
<name>A0A953M3L5_9BACT</name>
<accession>A0A953M3L5</accession>
<evidence type="ECO:0000313" key="2">
    <source>
        <dbReference type="EMBL" id="MBZ0158340.1"/>
    </source>
</evidence>
<dbReference type="PROSITE" id="PS51257">
    <property type="entry name" value="PROKAR_LIPOPROTEIN"/>
    <property type="match status" value="1"/>
</dbReference>
<evidence type="ECO:0000256" key="1">
    <source>
        <dbReference type="SAM" id="MobiDB-lite"/>
    </source>
</evidence>
<reference evidence="2" key="2">
    <citation type="submission" date="2021-08" db="EMBL/GenBank/DDBJ databases">
        <authorList>
            <person name="Dalcin Martins P."/>
        </authorList>
    </citation>
    <scope>NUCLEOTIDE SEQUENCE</scope>
    <source>
        <strain evidence="2">MAG_39</strain>
    </source>
</reference>
<gene>
    <name evidence="2" type="ORF">K8I29_19255</name>
</gene>
<reference evidence="2" key="1">
    <citation type="journal article" date="2021" name="bioRxiv">
        <title>Unraveling nitrogen, sulfur and carbon metabolic pathways and microbial community transcriptional responses to substrate deprivation and toxicity stresses in a bioreactor mimicking anoxic brackish coastal sediment conditions.</title>
        <authorList>
            <person name="Martins P.D."/>
            <person name="Echeveste M.J."/>
            <person name="Arshad A."/>
            <person name="Kurth J."/>
            <person name="Ouboter H."/>
            <person name="Jetten M.S.M."/>
            <person name="Welte C.U."/>
        </authorList>
    </citation>
    <scope>NUCLEOTIDE SEQUENCE</scope>
    <source>
        <strain evidence="2">MAG_39</strain>
    </source>
</reference>
<sequence length="170" mass="18822">MGKVMLSALMIFILFTSGCSWMRSGAKARRPEPSSNSYPAAQAMPERTEPKEKPSSAMQGEPRSLKPQLISERSFLESVAAIEKEDLALRKVVGYSTPGTPIRLPAKVIQIYVAPYTTPLGRLVGEHFVYAVVQPETWWTPESIGFDAIPPTDIMRGPVFREEPGQGEDR</sequence>
<proteinExistence type="predicted"/>
<dbReference type="Pfam" id="PF09676">
    <property type="entry name" value="TraV"/>
    <property type="match status" value="1"/>
</dbReference>
<dbReference type="Proteomes" id="UP000705867">
    <property type="component" value="Unassembled WGS sequence"/>
</dbReference>
<organism evidence="2 3">
    <name type="scientific">Candidatus Nitrobium versatile</name>
    <dbReference type="NCBI Taxonomy" id="2884831"/>
    <lineage>
        <taxon>Bacteria</taxon>
        <taxon>Pseudomonadati</taxon>
        <taxon>Nitrospirota</taxon>
        <taxon>Nitrospiria</taxon>
        <taxon>Nitrospirales</taxon>
        <taxon>Nitrospiraceae</taxon>
        <taxon>Candidatus Nitrobium</taxon>
    </lineage>
</organism>
<evidence type="ECO:0000313" key="3">
    <source>
        <dbReference type="Proteomes" id="UP000705867"/>
    </source>
</evidence>
<feature type="region of interest" description="Disordered" evidence="1">
    <location>
        <begin position="25"/>
        <end position="67"/>
    </location>
</feature>